<reference evidence="2 3" key="1">
    <citation type="submission" date="2021-05" db="EMBL/GenBank/DDBJ databases">
        <title>Comparative genomic studies on the polysaccharide-degrading batcterial strains of the Flammeovirga genus.</title>
        <authorList>
            <person name="Zewei F."/>
            <person name="Zheng Z."/>
            <person name="Yu L."/>
            <person name="Ruyue G."/>
            <person name="Yanhong M."/>
            <person name="Yuanyuan C."/>
            <person name="Jingyan G."/>
            <person name="Wenjun H."/>
        </authorList>
    </citation>
    <scope>NUCLEOTIDE SEQUENCE [LARGE SCALE GENOMIC DNA]</scope>
    <source>
        <strain evidence="2 3">YS10</strain>
    </source>
</reference>
<feature type="transmembrane region" description="Helical" evidence="1">
    <location>
        <begin position="69"/>
        <end position="89"/>
    </location>
</feature>
<dbReference type="Proteomes" id="UP000682802">
    <property type="component" value="Chromosome 1"/>
</dbReference>
<evidence type="ECO:0000313" key="3">
    <source>
        <dbReference type="Proteomes" id="UP000682802"/>
    </source>
</evidence>
<feature type="transmembrane region" description="Helical" evidence="1">
    <location>
        <begin position="123"/>
        <end position="142"/>
    </location>
</feature>
<dbReference type="InterPro" id="IPR052712">
    <property type="entry name" value="Acid_resist_chaperone_HdeD"/>
</dbReference>
<sequence>MKFLSKYWFIGLLVGLLFIFLGLYIFINPLISFASMALLNSCLIIFRGINQSYYGYVSFKDNNKDKATWNIFIGILTIILGGMLLFDTAYGMDILLLYIGFYAIYKGLEQVILALSNNQKLRFLLIFGGLFNIIFGVIAILFPPIGVLTATTAISLTLFFIGTAEIITSFRNLKG</sequence>
<dbReference type="PANTHER" id="PTHR34989">
    <property type="entry name" value="PROTEIN HDED"/>
    <property type="match status" value="1"/>
</dbReference>
<feature type="transmembrane region" description="Helical" evidence="1">
    <location>
        <begin position="7"/>
        <end position="27"/>
    </location>
</feature>
<dbReference type="RefSeq" id="WP_144073463.1">
    <property type="nucleotide sequence ID" value="NZ_CP076128.1"/>
</dbReference>
<name>A0ABX8GR37_9BACT</name>
<organism evidence="2 3">
    <name type="scientific">Flammeovirga kamogawensis</name>
    <dbReference type="NCBI Taxonomy" id="373891"/>
    <lineage>
        <taxon>Bacteria</taxon>
        <taxon>Pseudomonadati</taxon>
        <taxon>Bacteroidota</taxon>
        <taxon>Cytophagia</taxon>
        <taxon>Cytophagales</taxon>
        <taxon>Flammeovirgaceae</taxon>
        <taxon>Flammeovirga</taxon>
    </lineage>
</organism>
<proteinExistence type="predicted"/>
<feature type="transmembrane region" description="Helical" evidence="1">
    <location>
        <begin position="148"/>
        <end position="170"/>
    </location>
</feature>
<keyword evidence="1" id="KW-1133">Transmembrane helix</keyword>
<keyword evidence="1" id="KW-0472">Membrane</keyword>
<dbReference type="EMBL" id="CP076128">
    <property type="protein sequence ID" value="QWG06030.1"/>
    <property type="molecule type" value="Genomic_DNA"/>
</dbReference>
<feature type="transmembrane region" description="Helical" evidence="1">
    <location>
        <begin position="33"/>
        <end position="49"/>
    </location>
</feature>
<keyword evidence="1" id="KW-0812">Transmembrane</keyword>
<protein>
    <submittedName>
        <fullName evidence="2">DUF308 domain-containing protein</fullName>
    </submittedName>
</protein>
<evidence type="ECO:0000313" key="2">
    <source>
        <dbReference type="EMBL" id="QWG06030.1"/>
    </source>
</evidence>
<evidence type="ECO:0000256" key="1">
    <source>
        <dbReference type="SAM" id="Phobius"/>
    </source>
</evidence>
<dbReference type="Pfam" id="PF03729">
    <property type="entry name" value="DUF308"/>
    <property type="match status" value="2"/>
</dbReference>
<keyword evidence="3" id="KW-1185">Reference proteome</keyword>
<dbReference type="PANTHER" id="PTHR34989:SF1">
    <property type="entry name" value="PROTEIN HDED"/>
    <property type="match status" value="1"/>
</dbReference>
<dbReference type="InterPro" id="IPR005325">
    <property type="entry name" value="DUF308_memb"/>
</dbReference>
<gene>
    <name evidence="2" type="ORF">KM029_11725</name>
</gene>
<accession>A0ABX8GR37</accession>
<feature type="transmembrane region" description="Helical" evidence="1">
    <location>
        <begin position="95"/>
        <end position="116"/>
    </location>
</feature>